<reference evidence="6" key="1">
    <citation type="submission" date="2020-05" db="EMBL/GenBank/DDBJ databases">
        <title>Frigoriglobus tundricola gen. nov., sp. nov., a psychrotolerant cellulolytic planctomycete of the family Gemmataceae with two divergent copies of 16S rRNA gene.</title>
        <authorList>
            <person name="Kulichevskaya I.S."/>
            <person name="Ivanova A.A."/>
            <person name="Naumoff D.G."/>
            <person name="Beletsky A.V."/>
            <person name="Rijpstra W.I.C."/>
            <person name="Sinninghe Damste J.S."/>
            <person name="Mardanov A.V."/>
            <person name="Ravin N.V."/>
            <person name="Dedysh S.N."/>
        </authorList>
    </citation>
    <scope>NUCLEOTIDE SEQUENCE [LARGE SCALE GENOMIC DNA]</scope>
    <source>
        <strain evidence="6">PL17</strain>
    </source>
</reference>
<feature type="domain" description="Tyr recombinase" evidence="4">
    <location>
        <begin position="31"/>
        <end position="234"/>
    </location>
</feature>
<dbReference type="PROSITE" id="PS51898">
    <property type="entry name" value="TYR_RECOMBINASE"/>
    <property type="match status" value="1"/>
</dbReference>
<dbReference type="InterPro" id="IPR013762">
    <property type="entry name" value="Integrase-like_cat_sf"/>
</dbReference>
<dbReference type="AlphaFoldDB" id="A0A6M5YJR7"/>
<dbReference type="InterPro" id="IPR002104">
    <property type="entry name" value="Integrase_catalytic"/>
</dbReference>
<organism evidence="5 6">
    <name type="scientific">Frigoriglobus tundricola</name>
    <dbReference type="NCBI Taxonomy" id="2774151"/>
    <lineage>
        <taxon>Bacteria</taxon>
        <taxon>Pseudomonadati</taxon>
        <taxon>Planctomycetota</taxon>
        <taxon>Planctomycetia</taxon>
        <taxon>Gemmatales</taxon>
        <taxon>Gemmataceae</taxon>
        <taxon>Frigoriglobus</taxon>
    </lineage>
</organism>
<dbReference type="SUPFAM" id="SSF56349">
    <property type="entry name" value="DNA breaking-rejoining enzymes"/>
    <property type="match status" value="1"/>
</dbReference>
<evidence type="ECO:0000256" key="1">
    <source>
        <dbReference type="ARBA" id="ARBA00008857"/>
    </source>
</evidence>
<keyword evidence="3" id="KW-0233">DNA recombination</keyword>
<dbReference type="PANTHER" id="PTHR30349">
    <property type="entry name" value="PHAGE INTEGRASE-RELATED"/>
    <property type="match status" value="1"/>
</dbReference>
<keyword evidence="6" id="KW-1185">Reference proteome</keyword>
<dbReference type="PANTHER" id="PTHR30349:SF41">
    <property type="entry name" value="INTEGRASE_RECOMBINASE PROTEIN MJ0367-RELATED"/>
    <property type="match status" value="1"/>
</dbReference>
<proteinExistence type="inferred from homology"/>
<name>A0A6M5YJR7_9BACT</name>
<dbReference type="InterPro" id="IPR011010">
    <property type="entry name" value="DNA_brk_join_enz"/>
</dbReference>
<dbReference type="InterPro" id="IPR050090">
    <property type="entry name" value="Tyrosine_recombinase_XerCD"/>
</dbReference>
<dbReference type="Pfam" id="PF00589">
    <property type="entry name" value="Phage_integrase"/>
    <property type="match status" value="1"/>
</dbReference>
<dbReference type="Proteomes" id="UP000503447">
    <property type="component" value="Chromosome"/>
</dbReference>
<dbReference type="KEGG" id="ftj:FTUN_0727"/>
<protein>
    <submittedName>
        <fullName evidence="5">Integrase/recombinase, RitB</fullName>
    </submittedName>
</protein>
<evidence type="ECO:0000313" key="6">
    <source>
        <dbReference type="Proteomes" id="UP000503447"/>
    </source>
</evidence>
<dbReference type="GO" id="GO:0015074">
    <property type="term" value="P:DNA integration"/>
    <property type="evidence" value="ECO:0007669"/>
    <property type="project" value="InterPro"/>
</dbReference>
<evidence type="ECO:0000256" key="3">
    <source>
        <dbReference type="ARBA" id="ARBA00023172"/>
    </source>
</evidence>
<sequence>MVRLFAQWLHCIDQKHEVPPQALIPDRYRRPRPHIYSDEEIRRIVETAAELPSINGVRALTCSTLFGLIAVTGLRVSEAISLDVADVDLEAGLLTLRRGKLGKARLLPVSDCTRGRLVAYSKERDRLLGAPPEPFFVSDHGERITDCGARYNFAAVGRTIGLRPAEKFKRHGRGPRIHDLRHTFAVRTLVNWYRAGKNPAQEMIKLTTYLGHASPSHTYWYIEAVPELLDLASRRVEKEVRP</sequence>
<dbReference type="Gene3D" id="1.10.443.10">
    <property type="entry name" value="Intergrase catalytic core"/>
    <property type="match status" value="1"/>
</dbReference>
<gene>
    <name evidence="5" type="ORF">FTUN_0727</name>
</gene>
<dbReference type="GO" id="GO:0006310">
    <property type="term" value="P:DNA recombination"/>
    <property type="evidence" value="ECO:0007669"/>
    <property type="project" value="UniProtKB-KW"/>
</dbReference>
<evidence type="ECO:0000313" key="5">
    <source>
        <dbReference type="EMBL" id="QJW93222.1"/>
    </source>
</evidence>
<accession>A0A6M5YJR7</accession>
<evidence type="ECO:0000259" key="4">
    <source>
        <dbReference type="PROSITE" id="PS51898"/>
    </source>
</evidence>
<dbReference type="EMBL" id="CP053452">
    <property type="protein sequence ID" value="QJW93222.1"/>
    <property type="molecule type" value="Genomic_DNA"/>
</dbReference>
<dbReference type="RefSeq" id="WP_227254732.1">
    <property type="nucleotide sequence ID" value="NZ_CP053452.2"/>
</dbReference>
<comment type="similarity">
    <text evidence="1">Belongs to the 'phage' integrase family.</text>
</comment>
<dbReference type="GO" id="GO:0003677">
    <property type="term" value="F:DNA binding"/>
    <property type="evidence" value="ECO:0007669"/>
    <property type="project" value="UniProtKB-KW"/>
</dbReference>
<evidence type="ECO:0000256" key="2">
    <source>
        <dbReference type="ARBA" id="ARBA00023125"/>
    </source>
</evidence>
<keyword evidence="2" id="KW-0238">DNA-binding</keyword>